<reference evidence="3" key="1">
    <citation type="journal article" date="2019" name="Int. J. Syst. Evol. Microbiol.">
        <title>The Global Catalogue of Microorganisms (GCM) 10K type strain sequencing project: providing services to taxonomists for standard genome sequencing and annotation.</title>
        <authorList>
            <consortium name="The Broad Institute Genomics Platform"/>
            <consortium name="The Broad Institute Genome Sequencing Center for Infectious Disease"/>
            <person name="Wu L."/>
            <person name="Ma J."/>
        </authorList>
    </citation>
    <scope>NUCLEOTIDE SEQUENCE [LARGE SCALE GENOMIC DNA]</scope>
    <source>
        <strain evidence="3">KCTC 23984</strain>
    </source>
</reference>
<dbReference type="Proteomes" id="UP001597641">
    <property type="component" value="Unassembled WGS sequence"/>
</dbReference>
<organism evidence="2 3">
    <name type="scientific">Pontibacter toksunensis</name>
    <dbReference type="NCBI Taxonomy" id="1332631"/>
    <lineage>
        <taxon>Bacteria</taxon>
        <taxon>Pseudomonadati</taxon>
        <taxon>Bacteroidota</taxon>
        <taxon>Cytophagia</taxon>
        <taxon>Cytophagales</taxon>
        <taxon>Hymenobacteraceae</taxon>
        <taxon>Pontibacter</taxon>
    </lineage>
</organism>
<dbReference type="InterPro" id="IPR048551">
    <property type="entry name" value="DACNV"/>
</dbReference>
<evidence type="ECO:0000259" key="1">
    <source>
        <dbReference type="Pfam" id="PF21751"/>
    </source>
</evidence>
<evidence type="ECO:0000313" key="2">
    <source>
        <dbReference type="EMBL" id="MFD3001922.1"/>
    </source>
</evidence>
<dbReference type="EMBL" id="JBHUOX010000012">
    <property type="protein sequence ID" value="MFD3001922.1"/>
    <property type="molecule type" value="Genomic_DNA"/>
</dbReference>
<sequence>MPIHHHTTYRAAKTVAKTIEAHFVRHLTASRYENEEAMAPEPNAKAIEILIDIAFWASLRREEGHSPKISLAFLPPALSGQPLLLEQRLPLTPAVLVKLAPAVERPGIHLGVWQDENEMYVWGATRLIPSLCLVLDVTEPGLLVIKYRRTGGLGKFANIAVLKGDQVKVLEEQSIFLQHSPPLLSTLLGFSSPSPWGESVNVLVQLAVSMRDHKRGGTLLVVPAGTEAWRKSIIHPILYSVVPAFSRLSELVQQEEEQQSGNDWQSALTKAIDGIAGVTAVDGATVINDKYELLAFGSKIGRPQGSTPVQKVMVTEPVVGSTPTVVSPSQNGGTRHLSAAQFVHDQHDAFALVASQDGGFTIFAWSPHDQMVHAHRIDTLLL</sequence>
<comment type="caution">
    <text evidence="2">The sequence shown here is derived from an EMBL/GenBank/DDBJ whole genome shotgun (WGS) entry which is preliminary data.</text>
</comment>
<accession>A0ABW6BY08</accession>
<evidence type="ECO:0000313" key="3">
    <source>
        <dbReference type="Proteomes" id="UP001597641"/>
    </source>
</evidence>
<proteinExistence type="predicted"/>
<dbReference type="Pfam" id="PF21751">
    <property type="entry name" value="DACNV"/>
    <property type="match status" value="1"/>
</dbReference>
<gene>
    <name evidence="2" type="ORF">ACFS7Z_16230</name>
</gene>
<dbReference type="RefSeq" id="WP_377486708.1">
    <property type="nucleotide sequence ID" value="NZ_JBHUOX010000012.1"/>
</dbReference>
<protein>
    <submittedName>
        <fullName evidence="2">Sensor domain DACNV-containing protein</fullName>
    </submittedName>
</protein>
<name>A0ABW6BY08_9BACT</name>
<keyword evidence="3" id="KW-1185">Reference proteome</keyword>
<feature type="domain" description="Probable sensor" evidence="1">
    <location>
        <begin position="38"/>
        <end position="125"/>
    </location>
</feature>